<dbReference type="InterPro" id="IPR013783">
    <property type="entry name" value="Ig-like_fold"/>
</dbReference>
<evidence type="ECO:0000256" key="6">
    <source>
        <dbReference type="ARBA" id="ARBA00022734"/>
    </source>
</evidence>
<protein>
    <submittedName>
        <fullName evidence="12">Uncharacterized protein LOC116298558</fullName>
    </submittedName>
</protein>
<comment type="function">
    <text evidence="1">Acts as a defensive agent. Recognizes blood group fucosylated oligosaccharides including A, B, H and Lewis B-type antigens. Does not recognize Lewis A antigen and has low affinity for monovalent haptens.</text>
</comment>
<keyword evidence="6" id="KW-0430">Lectin</keyword>
<dbReference type="Gene3D" id="3.50.4.10">
    <property type="entry name" value="Hepatocyte Growth Factor"/>
    <property type="match status" value="1"/>
</dbReference>
<dbReference type="Pfam" id="PF22633">
    <property type="entry name" value="F5_F8_type_C_2"/>
    <property type="match status" value="1"/>
</dbReference>
<dbReference type="InParanoid" id="A0A6P8I308"/>
<dbReference type="Proteomes" id="UP000515163">
    <property type="component" value="Unplaced"/>
</dbReference>
<keyword evidence="5" id="KW-0732">Signal</keyword>
<dbReference type="RefSeq" id="XP_031562929.1">
    <property type="nucleotide sequence ID" value="XM_031707069.1"/>
</dbReference>
<accession>A0A6P8I308</accession>
<dbReference type="GeneID" id="116298558"/>
<evidence type="ECO:0000256" key="7">
    <source>
        <dbReference type="ARBA" id="ARBA00022837"/>
    </source>
</evidence>
<evidence type="ECO:0000259" key="10">
    <source>
        <dbReference type="PROSITE" id="PS50948"/>
    </source>
</evidence>
<keyword evidence="4" id="KW-0479">Metal-binding</keyword>
<dbReference type="SUPFAM" id="SSF57414">
    <property type="entry name" value="Hairpin loop containing domain-like"/>
    <property type="match status" value="1"/>
</dbReference>
<reference evidence="12" key="1">
    <citation type="submission" date="2025-08" db="UniProtKB">
        <authorList>
            <consortium name="RefSeq"/>
        </authorList>
    </citation>
    <scope>IDENTIFICATION</scope>
    <source>
        <tissue evidence="12">Tentacle</tissue>
    </source>
</reference>
<dbReference type="AlphaFoldDB" id="A0A6P8I308"/>
<evidence type="ECO:0000256" key="5">
    <source>
        <dbReference type="ARBA" id="ARBA00022729"/>
    </source>
</evidence>
<dbReference type="PANTHER" id="PTHR45713:SF6">
    <property type="entry name" value="F5_8 TYPE C DOMAIN-CONTAINING PROTEIN"/>
    <property type="match status" value="1"/>
</dbReference>
<dbReference type="PROSITE" id="PS50835">
    <property type="entry name" value="IG_LIKE"/>
    <property type="match status" value="1"/>
</dbReference>
<dbReference type="GO" id="GO:0001868">
    <property type="term" value="P:regulation of complement activation, lectin pathway"/>
    <property type="evidence" value="ECO:0007669"/>
    <property type="project" value="UniProtKB-ARBA"/>
</dbReference>
<evidence type="ECO:0000259" key="9">
    <source>
        <dbReference type="PROSITE" id="PS50835"/>
    </source>
</evidence>
<dbReference type="SMART" id="SM00473">
    <property type="entry name" value="PAN_AP"/>
    <property type="match status" value="1"/>
</dbReference>
<comment type="similarity">
    <text evidence="2">Belongs to the fucolectin family.</text>
</comment>
<evidence type="ECO:0000313" key="12">
    <source>
        <dbReference type="RefSeq" id="XP_031562929.1"/>
    </source>
</evidence>
<dbReference type="Pfam" id="PF00024">
    <property type="entry name" value="PAN_1"/>
    <property type="match status" value="1"/>
</dbReference>
<feature type="domain" description="Apple" evidence="10">
    <location>
        <begin position="377"/>
        <end position="465"/>
    </location>
</feature>
<dbReference type="SUPFAM" id="SSF49785">
    <property type="entry name" value="Galactose-binding domain-like"/>
    <property type="match status" value="1"/>
</dbReference>
<dbReference type="GO" id="GO:0046872">
    <property type="term" value="F:metal ion binding"/>
    <property type="evidence" value="ECO:0007669"/>
    <property type="project" value="UniProtKB-KW"/>
</dbReference>
<evidence type="ECO:0000256" key="4">
    <source>
        <dbReference type="ARBA" id="ARBA00022723"/>
    </source>
</evidence>
<dbReference type="InterPro" id="IPR003609">
    <property type="entry name" value="Pan_app"/>
</dbReference>
<dbReference type="SMART" id="SM00607">
    <property type="entry name" value="FTP"/>
    <property type="match status" value="1"/>
</dbReference>
<dbReference type="InterPro" id="IPR008979">
    <property type="entry name" value="Galactose-bd-like_sf"/>
</dbReference>
<name>A0A6P8I308_ACTTE</name>
<dbReference type="InterPro" id="IPR051941">
    <property type="entry name" value="BG_Antigen-Binding_Lectin"/>
</dbReference>
<dbReference type="KEGG" id="aten:116298558"/>
<dbReference type="InterPro" id="IPR036179">
    <property type="entry name" value="Ig-like_dom_sf"/>
</dbReference>
<dbReference type="Gene3D" id="2.60.40.10">
    <property type="entry name" value="Immunoglobulins"/>
    <property type="match status" value="1"/>
</dbReference>
<feature type="domain" description="Ig-like" evidence="9">
    <location>
        <begin position="175"/>
        <end position="248"/>
    </location>
</feature>
<dbReference type="SUPFAM" id="SSF48726">
    <property type="entry name" value="Immunoglobulin"/>
    <property type="match status" value="1"/>
</dbReference>
<sequence>MTSRIKSGNLALQQPSELSSVYLNTRFPIYAVDGSPNGGPSATLCANSAQDNPYWIVDLGKTFIIDEVFIIGRSDCCFTRMFGSEIRELVHLYQAEDNVSLLKCNGDSLIYHGNSNPRCGGIYTMETLSKKSFYCKPRKTGRYVNIRLIHMGILTLCEVEVYSESKAIIDIDQPGPTVVQGLPTALTCPVFGYPEPFVAWVRDGVIHQNTTTTSVFKENELNENRNQSKWECIVSNIHGSDFHQFHITGVSWHRMCAKHQIIATKRTLNDVISSPDQASNDTSVNESVWFRLQHPVTSQSMQIPESCTPSMRCSTQATGWLLGSHPGIQDGVVRRTVCFNWDGNYCKYNTTILVRRCHGFYVYKLQKPSFDVQAAYCAEISNALSPSVIFKHVTVNGGVVNHVIHTERDLDPLECVAVCLSHQSCKSINYHSSSRLCEMNSAARSDVSSSDWMERQGISLYEMIKTIDNGSCEK</sequence>
<dbReference type="InterPro" id="IPR057774">
    <property type="entry name" value="D8C_UMOD/GP2/OIT3-like"/>
</dbReference>
<evidence type="ECO:0000256" key="1">
    <source>
        <dbReference type="ARBA" id="ARBA00002219"/>
    </source>
</evidence>
<gene>
    <name evidence="12" type="primary">LOC116298558</name>
</gene>
<dbReference type="Gene3D" id="2.60.120.260">
    <property type="entry name" value="Galactose-binding domain-like"/>
    <property type="match status" value="1"/>
</dbReference>
<dbReference type="GO" id="GO:0010185">
    <property type="term" value="P:regulation of cellular defense response"/>
    <property type="evidence" value="ECO:0007669"/>
    <property type="project" value="UniProtKB-ARBA"/>
</dbReference>
<proteinExistence type="inferred from homology"/>
<dbReference type="GO" id="GO:0042806">
    <property type="term" value="F:fucose binding"/>
    <property type="evidence" value="ECO:0007669"/>
    <property type="project" value="UniProtKB-ARBA"/>
</dbReference>
<dbReference type="PANTHER" id="PTHR45713">
    <property type="entry name" value="FTP DOMAIN-CONTAINING PROTEIN"/>
    <property type="match status" value="1"/>
</dbReference>
<evidence type="ECO:0000256" key="3">
    <source>
        <dbReference type="ARBA" id="ARBA00011233"/>
    </source>
</evidence>
<comment type="subunit">
    <text evidence="3">Homotrimer.</text>
</comment>
<dbReference type="OrthoDB" id="5985863at2759"/>
<evidence type="ECO:0000313" key="11">
    <source>
        <dbReference type="Proteomes" id="UP000515163"/>
    </source>
</evidence>
<keyword evidence="8" id="KW-1015">Disulfide bond</keyword>
<dbReference type="PROSITE" id="PS50948">
    <property type="entry name" value="PAN"/>
    <property type="match status" value="1"/>
</dbReference>
<keyword evidence="7" id="KW-0106">Calcium</keyword>
<dbReference type="InterPro" id="IPR006585">
    <property type="entry name" value="FTP1"/>
</dbReference>
<evidence type="ECO:0000256" key="8">
    <source>
        <dbReference type="ARBA" id="ARBA00023157"/>
    </source>
</evidence>
<organism evidence="11 12">
    <name type="scientific">Actinia tenebrosa</name>
    <name type="common">Australian red waratah sea anemone</name>
    <dbReference type="NCBI Taxonomy" id="6105"/>
    <lineage>
        <taxon>Eukaryota</taxon>
        <taxon>Metazoa</taxon>
        <taxon>Cnidaria</taxon>
        <taxon>Anthozoa</taxon>
        <taxon>Hexacorallia</taxon>
        <taxon>Actiniaria</taxon>
        <taxon>Actiniidae</taxon>
        <taxon>Actinia</taxon>
    </lineage>
</organism>
<keyword evidence="11" id="KW-1185">Reference proteome</keyword>
<evidence type="ECO:0000256" key="2">
    <source>
        <dbReference type="ARBA" id="ARBA00010147"/>
    </source>
</evidence>
<dbReference type="Pfam" id="PF23283">
    <property type="entry name" value="D8C_UMOD"/>
    <property type="match status" value="1"/>
</dbReference>
<dbReference type="InterPro" id="IPR007110">
    <property type="entry name" value="Ig-like_dom"/>
</dbReference>